<evidence type="ECO:0000256" key="6">
    <source>
        <dbReference type="HAMAP-Rule" id="MF_00044"/>
    </source>
</evidence>
<feature type="binding site" evidence="6">
    <location>
        <position position="327"/>
    </location>
    <ligand>
        <name>L-aspartate</name>
        <dbReference type="ChEBI" id="CHEBI:29991"/>
    </ligand>
</feature>
<dbReference type="SUPFAM" id="SSF55681">
    <property type="entry name" value="Class II aaRS and biotin synthetases"/>
    <property type="match status" value="1"/>
</dbReference>
<dbReference type="Pfam" id="PF01336">
    <property type="entry name" value="tRNA_anti-codon"/>
    <property type="match status" value="1"/>
</dbReference>
<keyword evidence="5 6" id="KW-0030">Aminoacyl-tRNA synthetase</keyword>
<comment type="catalytic activity">
    <reaction evidence="6">
        <text>tRNA(Asx) + L-aspartate + ATP = L-aspartyl-tRNA(Asx) + AMP + diphosphate</text>
        <dbReference type="Rhea" id="RHEA:18349"/>
        <dbReference type="Rhea" id="RHEA-COMP:9710"/>
        <dbReference type="Rhea" id="RHEA-COMP:9711"/>
        <dbReference type="ChEBI" id="CHEBI:29991"/>
        <dbReference type="ChEBI" id="CHEBI:30616"/>
        <dbReference type="ChEBI" id="CHEBI:33019"/>
        <dbReference type="ChEBI" id="CHEBI:78442"/>
        <dbReference type="ChEBI" id="CHEBI:78516"/>
        <dbReference type="ChEBI" id="CHEBI:456215"/>
        <dbReference type="EC" id="6.1.1.23"/>
    </reaction>
</comment>
<dbReference type="GO" id="GO:0003676">
    <property type="term" value="F:nucleic acid binding"/>
    <property type="evidence" value="ECO:0007669"/>
    <property type="project" value="InterPro"/>
</dbReference>
<keyword evidence="3 6" id="KW-0067">ATP-binding</keyword>
<dbReference type="NCBIfam" id="TIGR00459">
    <property type="entry name" value="aspS_bact"/>
    <property type="match status" value="1"/>
</dbReference>
<dbReference type="SUPFAM" id="SSF55826">
    <property type="entry name" value="YbaK/ProRS associated domain"/>
    <property type="match status" value="1"/>
</dbReference>
<feature type="binding site" evidence="6">
    <location>
        <position position="166"/>
    </location>
    <ligand>
        <name>L-aspartate</name>
        <dbReference type="ChEBI" id="CHEBI:29991"/>
    </ligand>
</feature>
<dbReference type="InterPro" id="IPR002312">
    <property type="entry name" value="Asp/Asn-tRNA-synth_IIb"/>
</dbReference>
<feature type="binding site" evidence="6">
    <location>
        <position position="361"/>
    </location>
    <ligand>
        <name>ATP</name>
        <dbReference type="ChEBI" id="CHEBI:30616"/>
    </ligand>
</feature>
<name>A0A0G1CN81_9BACT</name>
<keyword evidence="4 6" id="KW-0648">Protein biosynthesis</keyword>
<dbReference type="PANTHER" id="PTHR22594">
    <property type="entry name" value="ASPARTYL/LYSYL-TRNA SYNTHETASE"/>
    <property type="match status" value="1"/>
</dbReference>
<feature type="binding site" evidence="6">
    <location>
        <begin position="412"/>
        <end position="415"/>
    </location>
    <ligand>
        <name>ATP</name>
        <dbReference type="ChEBI" id="CHEBI:30616"/>
    </ligand>
</feature>
<dbReference type="Pfam" id="PF00152">
    <property type="entry name" value="tRNA-synt_2"/>
    <property type="match status" value="1"/>
</dbReference>
<keyword evidence="6" id="KW-0963">Cytoplasm</keyword>
<dbReference type="CDD" id="cd04317">
    <property type="entry name" value="EcAspRS_like_N"/>
    <property type="match status" value="1"/>
</dbReference>
<dbReference type="InterPro" id="IPR007214">
    <property type="entry name" value="YbaK/aa-tRNA-synth-assoc-dom"/>
</dbReference>
<comment type="subunit">
    <text evidence="6">Homodimer.</text>
</comment>
<protein>
    <recommendedName>
        <fullName evidence="6">Aspartate--tRNA(Asp/Asn) ligase</fullName>
        <ecNumber evidence="6">6.1.1.23</ecNumber>
    </recommendedName>
    <alternativeName>
        <fullName evidence="6">Aspartyl-tRNA synthetase</fullName>
        <shortName evidence="6">AspRS</shortName>
    </alternativeName>
    <alternativeName>
        <fullName evidence="6">Non-discriminating aspartyl-tRNA synthetase</fullName>
        <shortName evidence="6">ND-AspRS</shortName>
    </alternativeName>
</protein>
<dbReference type="PRINTS" id="PR01042">
    <property type="entry name" value="TRNASYNTHASP"/>
</dbReference>
<dbReference type="Gene3D" id="3.30.930.10">
    <property type="entry name" value="Bira Bifunctional Protein, Domain 2"/>
    <property type="match status" value="1"/>
</dbReference>
<comment type="similarity">
    <text evidence="6">Belongs to the class-II aminoacyl-tRNA synthetase family. Type 1 subfamily.</text>
</comment>
<dbReference type="Proteomes" id="UP000034050">
    <property type="component" value="Unassembled WGS sequence"/>
</dbReference>
<evidence type="ECO:0000313" key="9">
    <source>
        <dbReference type="Proteomes" id="UP000034050"/>
    </source>
</evidence>
<comment type="subcellular location">
    <subcellularLocation>
        <location evidence="6">Cytoplasm</location>
    </subcellularLocation>
</comment>
<evidence type="ECO:0000256" key="1">
    <source>
        <dbReference type="ARBA" id="ARBA00022598"/>
    </source>
</evidence>
<dbReference type="HAMAP" id="MF_00044">
    <property type="entry name" value="Asp_tRNA_synth_type1"/>
    <property type="match status" value="1"/>
</dbReference>
<comment type="caution">
    <text evidence="8">The sequence shown here is derived from an EMBL/GenBank/DDBJ whole genome shotgun (WGS) entry which is preliminary data.</text>
</comment>
<dbReference type="InterPro" id="IPR012340">
    <property type="entry name" value="NA-bd_OB-fold"/>
</dbReference>
<dbReference type="GO" id="GO:0005524">
    <property type="term" value="F:ATP binding"/>
    <property type="evidence" value="ECO:0007669"/>
    <property type="project" value="UniProtKB-UniRule"/>
</dbReference>
<dbReference type="InterPro" id="IPR004365">
    <property type="entry name" value="NA-bd_OB_tRNA"/>
</dbReference>
<dbReference type="STRING" id="1618446.UV61_C0005G0025"/>
<feature type="domain" description="Aminoacyl-transfer RNA synthetases class-II family profile" evidence="7">
    <location>
        <begin position="133"/>
        <end position="433"/>
    </location>
</feature>
<dbReference type="AlphaFoldDB" id="A0A0G1CN81"/>
<keyword evidence="1 6" id="KW-0436">Ligase</keyword>
<comment type="function">
    <text evidence="6">Aspartyl-tRNA synthetase with relaxed tRNA specificity since it is able to aspartylate not only its cognate tRNA(Asp) but also tRNA(Asn). Reaction proceeds in two steps: L-aspartate is first activated by ATP to form Asp-AMP and then transferred to the acceptor end of tRNA(Asp/Asn).</text>
</comment>
<dbReference type="PROSITE" id="PS50862">
    <property type="entry name" value="AA_TRNA_LIGASE_II"/>
    <property type="match status" value="1"/>
</dbReference>
<dbReference type="EC" id="6.1.1.23" evidence="6"/>
<accession>A0A0G1CN81</accession>
<feature type="region of interest" description="Aspartate" evidence="6">
    <location>
        <begin position="190"/>
        <end position="193"/>
    </location>
</feature>
<dbReference type="GO" id="GO:0005737">
    <property type="term" value="C:cytoplasm"/>
    <property type="evidence" value="ECO:0007669"/>
    <property type="project" value="UniProtKB-SubCell"/>
</dbReference>
<dbReference type="InterPro" id="IPR004364">
    <property type="entry name" value="Aa-tRNA-synt_II"/>
</dbReference>
<evidence type="ECO:0000256" key="2">
    <source>
        <dbReference type="ARBA" id="ARBA00022741"/>
    </source>
</evidence>
<dbReference type="Gene3D" id="2.40.50.140">
    <property type="entry name" value="Nucleic acid-binding proteins"/>
    <property type="match status" value="1"/>
</dbReference>
<comment type="caution">
    <text evidence="6">Lacks conserved residue(s) required for the propagation of feature annotation.</text>
</comment>
<dbReference type="Gene3D" id="3.90.960.10">
    <property type="entry name" value="YbaK/aminoacyl-tRNA synthetase-associated domain"/>
    <property type="match status" value="1"/>
</dbReference>
<dbReference type="CDD" id="cd00777">
    <property type="entry name" value="AspRS_core"/>
    <property type="match status" value="1"/>
</dbReference>
<proteinExistence type="inferred from homology"/>
<feature type="binding site" evidence="6">
    <location>
        <position position="368"/>
    </location>
    <ligand>
        <name>L-aspartate</name>
        <dbReference type="ChEBI" id="CHEBI:29991"/>
    </ligand>
</feature>
<feature type="binding site" evidence="6">
    <location>
        <begin position="212"/>
        <end position="214"/>
    </location>
    <ligand>
        <name>ATP</name>
        <dbReference type="ChEBI" id="CHEBI:30616"/>
    </ligand>
</feature>
<sequence length="625" mass="70489">MRTLVIETGKKIGTEVTLCGWVNTRRDHGRIVFIDLRDRSGLVQMVLTKDLAQGLGVEDVLEIRGLVKLRPEKLINPKLTTGKVEIEVKTVKILNKASELPFPIDTDGYDINEEIRMKYRYLDIRRPRMTRNLRLRSQVTTFIRNFLAGRDFVEVETPILTKTTPEGARDFIVPSRLQPGKFYALPQSPQQYKQLLMVAGLERYFQIARCFRDEDPRKDRAYGEFTQLDLEMSFITQEDILRLTEELFTQIVTTIFPGKRIQTSPWPRIPHAEAMAKYGTDKPDLRLDKNDPDLLAFSWTIDFPLFNKQTTDDFYYGSGKAKFAPSHHMFTAPHPDDIGLLETDPLSVRGLQHDLVLNGFEVGGGSIRIHDPKVQAKIFELIGFSEEQKQQFAHMLTAFTYGVPPHGGIAPGIDRFMMAVLGEPSVREVMAYPTSASGQTSVMDAPSSATNEQLREVGIQVIRKKPAADVYTRIVELLDAHEVAYKTYEHEPVFTSADAAKIRDTSLHIGAKALVLFADDKPIMVAVAGDKKIDMKKFKKLYQVRDLRMASALEVQQVTGVPIGAVPPFGNIFAIPLYMDTSLQSNETIVFNAGLHTKSISLKEVDFEKIAKPMIGEFSQTHEVA</sequence>
<dbReference type="SUPFAM" id="SSF50249">
    <property type="entry name" value="Nucleic acid-binding proteins"/>
    <property type="match status" value="1"/>
</dbReference>
<evidence type="ECO:0000256" key="3">
    <source>
        <dbReference type="ARBA" id="ARBA00022840"/>
    </source>
</evidence>
<feature type="site" description="Important for tRNA non-discrimination" evidence="6">
    <location>
        <position position="28"/>
    </location>
</feature>
<gene>
    <name evidence="6" type="primary">aspS</name>
    <name evidence="8" type="ORF">UV61_C0005G0025</name>
</gene>
<evidence type="ECO:0000256" key="4">
    <source>
        <dbReference type="ARBA" id="ARBA00022917"/>
    </source>
</evidence>
<dbReference type="PANTHER" id="PTHR22594:SF5">
    <property type="entry name" value="ASPARTATE--TRNA LIGASE, MITOCHONDRIAL"/>
    <property type="match status" value="1"/>
</dbReference>
<dbReference type="GO" id="GO:0002161">
    <property type="term" value="F:aminoacyl-tRNA deacylase activity"/>
    <property type="evidence" value="ECO:0007669"/>
    <property type="project" value="InterPro"/>
</dbReference>
<dbReference type="EMBL" id="LCFD01000005">
    <property type="protein sequence ID" value="KKS87004.1"/>
    <property type="molecule type" value="Genomic_DNA"/>
</dbReference>
<dbReference type="GO" id="GO:0004815">
    <property type="term" value="F:aspartate-tRNA ligase activity"/>
    <property type="evidence" value="ECO:0007669"/>
    <property type="project" value="UniProtKB-UniRule"/>
</dbReference>
<evidence type="ECO:0000313" key="8">
    <source>
        <dbReference type="EMBL" id="KKS87004.1"/>
    </source>
</evidence>
<dbReference type="GO" id="GO:0006422">
    <property type="term" value="P:aspartyl-tRNA aminoacylation"/>
    <property type="evidence" value="ECO:0007669"/>
    <property type="project" value="UniProtKB-UniRule"/>
</dbReference>
<dbReference type="Pfam" id="PF04073">
    <property type="entry name" value="tRNA_edit"/>
    <property type="match status" value="1"/>
</dbReference>
<dbReference type="PATRIC" id="fig|1618446.3.peg.616"/>
<dbReference type="GO" id="GO:0050560">
    <property type="term" value="F:aspartate-tRNA(Asn) ligase activity"/>
    <property type="evidence" value="ECO:0007669"/>
    <property type="project" value="UniProtKB-EC"/>
</dbReference>
<evidence type="ECO:0000259" key="7">
    <source>
        <dbReference type="PROSITE" id="PS50862"/>
    </source>
</evidence>
<reference evidence="8 9" key="1">
    <citation type="journal article" date="2015" name="Nature">
        <title>rRNA introns, odd ribosomes, and small enigmatic genomes across a large radiation of phyla.</title>
        <authorList>
            <person name="Brown C.T."/>
            <person name="Hug L.A."/>
            <person name="Thomas B.C."/>
            <person name="Sharon I."/>
            <person name="Castelle C.J."/>
            <person name="Singh A."/>
            <person name="Wilkins M.J."/>
            <person name="Williams K.H."/>
            <person name="Banfield J.F."/>
        </authorList>
    </citation>
    <scope>NUCLEOTIDE SEQUENCE [LARGE SCALE GENOMIC DNA]</scope>
</reference>
<dbReference type="InterPro" id="IPR047089">
    <property type="entry name" value="Asp-tRNA-ligase_1_N"/>
</dbReference>
<keyword evidence="2 6" id="KW-0547">Nucleotide-binding</keyword>
<feature type="binding site" evidence="6">
    <location>
        <position position="212"/>
    </location>
    <ligand>
        <name>L-aspartate</name>
        <dbReference type="ChEBI" id="CHEBI:29991"/>
    </ligand>
</feature>
<evidence type="ECO:0000256" key="5">
    <source>
        <dbReference type="ARBA" id="ARBA00023146"/>
    </source>
</evidence>
<dbReference type="InterPro" id="IPR036754">
    <property type="entry name" value="YbaK/aa-tRNA-synt-asso_dom_sf"/>
</dbReference>
<dbReference type="InterPro" id="IPR045864">
    <property type="entry name" value="aa-tRNA-synth_II/BPL/LPL"/>
</dbReference>
<dbReference type="InterPro" id="IPR004524">
    <property type="entry name" value="Asp-tRNA-ligase_1"/>
</dbReference>
<organism evidence="8 9">
    <name type="scientific">Candidatus Gottesmanbacteria bacterium GW2011_GWB1_43_11</name>
    <dbReference type="NCBI Taxonomy" id="1618446"/>
    <lineage>
        <taxon>Bacteria</taxon>
        <taxon>Candidatus Gottesmaniibacteriota</taxon>
    </lineage>
</organism>
<dbReference type="InterPro" id="IPR047090">
    <property type="entry name" value="AspRS_core"/>
</dbReference>
<dbReference type="InterPro" id="IPR006195">
    <property type="entry name" value="aa-tRNA-synth_II"/>
</dbReference>